<dbReference type="RefSeq" id="WP_088219018.1">
    <property type="nucleotide sequence ID" value="NZ_AP024590.1"/>
</dbReference>
<evidence type="ECO:0000256" key="2">
    <source>
        <dbReference type="ARBA" id="ARBA00023015"/>
    </source>
</evidence>
<dbReference type="Pfam" id="PF03466">
    <property type="entry name" value="LysR_substrate"/>
    <property type="match status" value="1"/>
</dbReference>
<dbReference type="Proteomes" id="UP000682928">
    <property type="component" value="Chromosome"/>
</dbReference>
<dbReference type="InterPro" id="IPR036388">
    <property type="entry name" value="WH-like_DNA-bd_sf"/>
</dbReference>
<gene>
    <name evidence="6" type="ORF">ENKO_16350</name>
</gene>
<dbReference type="GO" id="GO:0006351">
    <property type="term" value="P:DNA-templated transcription"/>
    <property type="evidence" value="ECO:0007669"/>
    <property type="project" value="TreeGrafter"/>
</dbReference>
<feature type="domain" description="HTH lysR-type" evidence="5">
    <location>
        <begin position="2"/>
        <end position="59"/>
    </location>
</feature>
<dbReference type="CDD" id="cd08422">
    <property type="entry name" value="PBP2_CrgA_like"/>
    <property type="match status" value="1"/>
</dbReference>
<evidence type="ECO:0000313" key="6">
    <source>
        <dbReference type="EMBL" id="BCU55041.1"/>
    </source>
</evidence>
<dbReference type="FunFam" id="1.10.10.10:FF:000001">
    <property type="entry name" value="LysR family transcriptional regulator"/>
    <property type="match status" value="1"/>
</dbReference>
<comment type="similarity">
    <text evidence="1">Belongs to the LysR transcriptional regulatory family.</text>
</comment>
<accession>A0AA86IP35</accession>
<dbReference type="InterPro" id="IPR058163">
    <property type="entry name" value="LysR-type_TF_proteobact-type"/>
</dbReference>
<dbReference type="PANTHER" id="PTHR30537:SF66">
    <property type="entry name" value="IRON-REGULATED VIRULENCE REGULATORY PROTEIN IRGB"/>
    <property type="match status" value="1"/>
</dbReference>
<dbReference type="SUPFAM" id="SSF53850">
    <property type="entry name" value="Periplasmic binding protein-like II"/>
    <property type="match status" value="1"/>
</dbReference>
<reference evidence="6" key="1">
    <citation type="submission" date="2021-04" db="EMBL/GenBank/DDBJ databases">
        <title>Difference and commonality of drug resistance evolution in various bacteria. and drug sensitivity profiles.</title>
        <authorList>
            <person name="Maeda T."/>
            <person name="Shibai A."/>
            <person name="Kawada K."/>
            <person name="Kotani H."/>
            <person name="Tarusawa Y."/>
            <person name="Tanabe K."/>
            <person name="Furusawa C."/>
        </authorList>
    </citation>
    <scope>NUCLEOTIDE SEQUENCE</scope>
    <source>
        <strain evidence="6">JCM 8580</strain>
    </source>
</reference>
<dbReference type="GO" id="GO:0043565">
    <property type="term" value="F:sequence-specific DNA binding"/>
    <property type="evidence" value="ECO:0007669"/>
    <property type="project" value="TreeGrafter"/>
</dbReference>
<dbReference type="PRINTS" id="PR00039">
    <property type="entry name" value="HTHLYSR"/>
</dbReference>
<dbReference type="InterPro" id="IPR036390">
    <property type="entry name" value="WH_DNA-bd_sf"/>
</dbReference>
<evidence type="ECO:0000256" key="3">
    <source>
        <dbReference type="ARBA" id="ARBA00023125"/>
    </source>
</evidence>
<keyword evidence="4" id="KW-0804">Transcription</keyword>
<organism evidence="6 7">
    <name type="scientific">Enterobacter kobei</name>
    <dbReference type="NCBI Taxonomy" id="208224"/>
    <lineage>
        <taxon>Bacteria</taxon>
        <taxon>Pseudomonadati</taxon>
        <taxon>Pseudomonadota</taxon>
        <taxon>Gammaproteobacteria</taxon>
        <taxon>Enterobacterales</taxon>
        <taxon>Enterobacteriaceae</taxon>
        <taxon>Enterobacter</taxon>
        <taxon>Enterobacter cloacae complex</taxon>
    </lineage>
</organism>
<evidence type="ECO:0000313" key="7">
    <source>
        <dbReference type="Proteomes" id="UP000682928"/>
    </source>
</evidence>
<dbReference type="InterPro" id="IPR005119">
    <property type="entry name" value="LysR_subst-bd"/>
</dbReference>
<dbReference type="InterPro" id="IPR000847">
    <property type="entry name" value="LysR_HTH_N"/>
</dbReference>
<sequence>MINMQRLEMFVAVAEAGSFTRAAQTLGLTKAVVSFNIKQLEQELGVALLIRSTRNVAMTDTGERFYQRCQQLLQDAERVLDEVRGDHGGLRGLLRIITTPEYGARVVVPALADFAALHPQLRIQHVASSQNNDLIAGRFDVAIRLGQLANSTHHARLIDQFDIYPVASPAYLSTLRDGGIRTPEQLAGATWIAHSRLSSPLNWQVVKPDGDTLLFAASQPPAIMADSAAALLAFALSGAGVALLPSWLVQDALAAGTLIAVLPDHRFPRQGIYALYPNTRHVPERVRGFIDFLHARVSK</sequence>
<dbReference type="EMBL" id="AP024590">
    <property type="protein sequence ID" value="BCU55041.1"/>
    <property type="molecule type" value="Genomic_DNA"/>
</dbReference>
<dbReference type="SUPFAM" id="SSF46785">
    <property type="entry name" value="Winged helix' DNA-binding domain"/>
    <property type="match status" value="1"/>
</dbReference>
<dbReference type="Gene3D" id="3.40.190.290">
    <property type="match status" value="1"/>
</dbReference>
<dbReference type="Gene3D" id="1.10.10.10">
    <property type="entry name" value="Winged helix-like DNA-binding domain superfamily/Winged helix DNA-binding domain"/>
    <property type="match status" value="1"/>
</dbReference>
<proteinExistence type="inferred from homology"/>
<evidence type="ECO:0000259" key="5">
    <source>
        <dbReference type="PROSITE" id="PS50931"/>
    </source>
</evidence>
<keyword evidence="2" id="KW-0805">Transcription regulation</keyword>
<keyword evidence="3" id="KW-0238">DNA-binding</keyword>
<dbReference type="GO" id="GO:0003700">
    <property type="term" value="F:DNA-binding transcription factor activity"/>
    <property type="evidence" value="ECO:0007669"/>
    <property type="project" value="InterPro"/>
</dbReference>
<protein>
    <submittedName>
        <fullName evidence="6">LysR family transcriptional regulator</fullName>
    </submittedName>
</protein>
<dbReference type="PROSITE" id="PS50931">
    <property type="entry name" value="HTH_LYSR"/>
    <property type="match status" value="1"/>
</dbReference>
<name>A0AA86IP35_9ENTR</name>
<evidence type="ECO:0000256" key="1">
    <source>
        <dbReference type="ARBA" id="ARBA00009437"/>
    </source>
</evidence>
<dbReference type="AlphaFoldDB" id="A0AA86IP35"/>
<dbReference type="PANTHER" id="PTHR30537">
    <property type="entry name" value="HTH-TYPE TRANSCRIPTIONAL REGULATOR"/>
    <property type="match status" value="1"/>
</dbReference>
<dbReference type="Pfam" id="PF00126">
    <property type="entry name" value="HTH_1"/>
    <property type="match status" value="1"/>
</dbReference>
<evidence type="ECO:0000256" key="4">
    <source>
        <dbReference type="ARBA" id="ARBA00023163"/>
    </source>
</evidence>